<feature type="domain" description="Dynamin N-terminal" evidence="3">
    <location>
        <begin position="318"/>
        <end position="562"/>
    </location>
</feature>
<keyword evidence="1" id="KW-0175">Coiled coil</keyword>
<dbReference type="SUPFAM" id="SSF52540">
    <property type="entry name" value="P-loop containing nucleoside triphosphate hydrolases"/>
    <property type="match status" value="1"/>
</dbReference>
<sequence length="837" mass="94084">MNWDDFQQRAIVAIPKQTLKPNRCWIGVLRHDKPPEASFVERDFIWMIGHEKMPIQTVQEAYLKSHNVISLQLKHGDALVDPNDIVRSYLRPGSDLVLFWATCAEQSMLGVIKVSASPTPARQDARSLEARRNVPPMTPPTHDAKTAKLRSAGLAVHRPQLNSPSTIANKLCPSPSPIARDSSSIPEDTLLKREANVDAVAIPDGAKIERRSPRSFLDQPALQSPTTGLVQPDQVSTVNRERSSETYGGAVWTDRHIRAILNQQDPELLGRAVARSVEVLNELQEKFSRYAASNADAQSWKQAIQKLIPQAGRTRTVIGVVGNTGAGKSSVINAVLNEENLVPTNCMRACTAVVTEISWNDSIDPSAKYRAEIEFIDRVDWEEELTVLMKDFLTEDGAVSRGIYELDSDAGIAWAKFQSVYPKLPRDTLNQYKVSDLMTKTNVLSILRTTKSIETAQASSFYQQLQHYVDSREKCNKKGRGNDGGRTKTTKNTEMEYWPLIKVVRIYTKSPALSTGAVIVDLPGVHDSNAARAAVAQGYLKHCTGLWIVAPINRAVDDKAAKTLLGGSFRRQLKYDGGFSSVTFICSKTDDISVTEAINSLELDGTAELEELGDENRTSIKKIEDKIESLRESQQACEAALSRTLKDMEIWKELQEQIDDGRRSRKRRRVSEEESDENWVPPDDDGTDDDNEVEITLSESDIYKKFQELRRSRKNAREEIWQIKGSIKELKLQISEHEVQNDETKGKIRRLCIAERNEYSKIAIQRDFAAGIREMDQENAAEEDEDNFDPDEELRDYDQVAKSAPARVDQNQALARQTLLLRTEERYRERAIGLGLP</sequence>
<accession>A0A8J2MZX5</accession>
<gene>
    <name evidence="4" type="ORF">ALTATR162_LOCUS116</name>
</gene>
<dbReference type="PANTHER" id="PTHR36681">
    <property type="entry name" value="NUCLEAR GTPASE, GERMINAL CENTER-ASSOCIATED, TANDEM DUPLICATE 3"/>
    <property type="match status" value="1"/>
</dbReference>
<feature type="region of interest" description="Disordered" evidence="2">
    <location>
        <begin position="662"/>
        <end position="691"/>
    </location>
</feature>
<dbReference type="InterPro" id="IPR027417">
    <property type="entry name" value="P-loop_NTPase"/>
</dbReference>
<reference evidence="4" key="1">
    <citation type="submission" date="2021-05" db="EMBL/GenBank/DDBJ databases">
        <authorList>
            <person name="Stam R."/>
        </authorList>
    </citation>
    <scope>NUCLEOTIDE SEQUENCE</scope>
    <source>
        <strain evidence="4">CS162</strain>
    </source>
</reference>
<evidence type="ECO:0000313" key="5">
    <source>
        <dbReference type="Proteomes" id="UP000676310"/>
    </source>
</evidence>
<dbReference type="Proteomes" id="UP000676310">
    <property type="component" value="Unassembled WGS sequence"/>
</dbReference>
<dbReference type="EMBL" id="CAJRGZ010000009">
    <property type="protein sequence ID" value="CAG5137461.1"/>
    <property type="molecule type" value="Genomic_DNA"/>
</dbReference>
<feature type="region of interest" description="Disordered" evidence="2">
    <location>
        <begin position="125"/>
        <end position="144"/>
    </location>
</feature>
<dbReference type="PANTHER" id="PTHR36681:SF3">
    <property type="entry name" value="NUCLEAR GTPASE, GERMINAL CENTER-ASSOCIATED, TANDEM DUPLICATE 3"/>
    <property type="match status" value="1"/>
</dbReference>
<dbReference type="InterPro" id="IPR045063">
    <property type="entry name" value="Dynamin_N"/>
</dbReference>
<comment type="caution">
    <text evidence="4">The sequence shown here is derived from an EMBL/GenBank/DDBJ whole genome shotgun (WGS) entry which is preliminary data.</text>
</comment>
<keyword evidence="5" id="KW-1185">Reference proteome</keyword>
<organism evidence="4 5">
    <name type="scientific">Alternaria atra</name>
    <dbReference type="NCBI Taxonomy" id="119953"/>
    <lineage>
        <taxon>Eukaryota</taxon>
        <taxon>Fungi</taxon>
        <taxon>Dikarya</taxon>
        <taxon>Ascomycota</taxon>
        <taxon>Pezizomycotina</taxon>
        <taxon>Dothideomycetes</taxon>
        <taxon>Pleosporomycetidae</taxon>
        <taxon>Pleosporales</taxon>
        <taxon>Pleosporineae</taxon>
        <taxon>Pleosporaceae</taxon>
        <taxon>Alternaria</taxon>
        <taxon>Alternaria sect. Ulocladioides</taxon>
    </lineage>
</organism>
<dbReference type="RefSeq" id="XP_043163644.1">
    <property type="nucleotide sequence ID" value="XM_043307709.1"/>
</dbReference>
<feature type="region of interest" description="Disordered" evidence="2">
    <location>
        <begin position="216"/>
        <end position="242"/>
    </location>
</feature>
<feature type="compositionally biased region" description="Acidic residues" evidence="2">
    <location>
        <begin position="778"/>
        <end position="795"/>
    </location>
</feature>
<evidence type="ECO:0000259" key="3">
    <source>
        <dbReference type="Pfam" id="PF00350"/>
    </source>
</evidence>
<feature type="compositionally biased region" description="Polar residues" evidence="2">
    <location>
        <begin position="221"/>
        <end position="238"/>
    </location>
</feature>
<evidence type="ECO:0000256" key="1">
    <source>
        <dbReference type="SAM" id="Coils"/>
    </source>
</evidence>
<evidence type="ECO:0000313" key="4">
    <source>
        <dbReference type="EMBL" id="CAG5137461.1"/>
    </source>
</evidence>
<dbReference type="Pfam" id="PF00350">
    <property type="entry name" value="Dynamin_N"/>
    <property type="match status" value="1"/>
</dbReference>
<evidence type="ECO:0000256" key="2">
    <source>
        <dbReference type="SAM" id="MobiDB-lite"/>
    </source>
</evidence>
<dbReference type="AlphaFoldDB" id="A0A8J2MZX5"/>
<dbReference type="Gene3D" id="3.40.50.300">
    <property type="entry name" value="P-loop containing nucleotide triphosphate hydrolases"/>
    <property type="match status" value="1"/>
</dbReference>
<protein>
    <recommendedName>
        <fullName evidence="3">Dynamin N-terminal domain-containing protein</fullName>
    </recommendedName>
</protein>
<name>A0A8J2MZX5_9PLEO</name>
<proteinExistence type="predicted"/>
<feature type="compositionally biased region" description="Acidic residues" evidence="2">
    <location>
        <begin position="673"/>
        <end position="691"/>
    </location>
</feature>
<feature type="coiled-coil region" evidence="1">
    <location>
        <begin position="713"/>
        <end position="747"/>
    </location>
</feature>
<dbReference type="OrthoDB" id="3598281at2759"/>
<feature type="region of interest" description="Disordered" evidence="2">
    <location>
        <begin position="778"/>
        <end position="809"/>
    </location>
</feature>
<dbReference type="GeneID" id="67011889"/>